<feature type="domain" description="I/LWEQ" evidence="6">
    <location>
        <begin position="2298"/>
        <end position="2567"/>
    </location>
</feature>
<dbReference type="GO" id="GO:0005178">
    <property type="term" value="F:integrin binding"/>
    <property type="evidence" value="ECO:0007669"/>
    <property type="project" value="TreeGrafter"/>
</dbReference>
<dbReference type="GO" id="GO:0030036">
    <property type="term" value="P:actin cytoskeleton organization"/>
    <property type="evidence" value="ECO:0007669"/>
    <property type="project" value="TreeGrafter"/>
</dbReference>
<dbReference type="InterPro" id="IPR035963">
    <property type="entry name" value="FERM_2"/>
</dbReference>
<dbReference type="STRING" id="6277.A0A498SCT0"/>
<dbReference type="Pfam" id="PF01608">
    <property type="entry name" value="I_LWEQ"/>
    <property type="match status" value="1"/>
</dbReference>
<dbReference type="CDD" id="cd17089">
    <property type="entry name" value="FERM_F0_TLN"/>
    <property type="match status" value="1"/>
</dbReference>
<dbReference type="PANTHER" id="PTHR19981">
    <property type="entry name" value="TALIN"/>
    <property type="match status" value="1"/>
</dbReference>
<dbReference type="CDD" id="cd14473">
    <property type="entry name" value="FERM_B-lobe"/>
    <property type="match status" value="1"/>
</dbReference>
<dbReference type="PANTHER" id="PTHR19981:SF1">
    <property type="entry name" value="RHEA, ISOFORM B"/>
    <property type="match status" value="1"/>
</dbReference>
<evidence type="ECO:0008006" key="9">
    <source>
        <dbReference type="Google" id="ProtNLM"/>
    </source>
</evidence>
<evidence type="ECO:0000313" key="8">
    <source>
        <dbReference type="Proteomes" id="UP000276991"/>
    </source>
</evidence>
<dbReference type="InterPro" id="IPR049108">
    <property type="entry name" value="Talin_R4"/>
</dbReference>
<dbReference type="Gene3D" id="1.20.1420.10">
    <property type="entry name" value="Talin, central domain"/>
    <property type="match status" value="7"/>
</dbReference>
<dbReference type="GO" id="GO:0005856">
    <property type="term" value="C:cytoskeleton"/>
    <property type="evidence" value="ECO:0007669"/>
    <property type="project" value="UniProtKB-SubCell"/>
</dbReference>
<proteinExistence type="predicted"/>
<dbReference type="InterPro" id="IPR019749">
    <property type="entry name" value="Band_41_domain"/>
</dbReference>
<dbReference type="Pfam" id="PF21896">
    <property type="entry name" value="Talin_IBS2B"/>
    <property type="match status" value="3"/>
</dbReference>
<gene>
    <name evidence="7" type="ORF">NAV_LOCUS2414</name>
</gene>
<dbReference type="GO" id="GO:0005886">
    <property type="term" value="C:plasma membrane"/>
    <property type="evidence" value="ECO:0007669"/>
    <property type="project" value="TreeGrafter"/>
</dbReference>
<dbReference type="InterPro" id="IPR014352">
    <property type="entry name" value="FERM/acyl-CoA-bd_prot_sf"/>
</dbReference>
<dbReference type="FunFam" id="1.20.80.10:FF:000007">
    <property type="entry name" value="Talin 2"/>
    <property type="match status" value="1"/>
</dbReference>
<dbReference type="InterPro" id="IPR032425">
    <property type="entry name" value="FERM_f0"/>
</dbReference>
<dbReference type="InterPro" id="IPR037438">
    <property type="entry name" value="Talin1/2-RS"/>
</dbReference>
<dbReference type="GO" id="GO:0005925">
    <property type="term" value="C:focal adhesion"/>
    <property type="evidence" value="ECO:0007669"/>
    <property type="project" value="InterPro"/>
</dbReference>
<dbReference type="SUPFAM" id="SSF50729">
    <property type="entry name" value="PH domain-like"/>
    <property type="match status" value="1"/>
</dbReference>
<dbReference type="CDD" id="cd17090">
    <property type="entry name" value="FERM_F1_TLN"/>
    <property type="match status" value="1"/>
</dbReference>
<dbReference type="GO" id="GO:0051015">
    <property type="term" value="F:actin filament binding"/>
    <property type="evidence" value="ECO:0007669"/>
    <property type="project" value="InterPro"/>
</dbReference>
<dbReference type="OrthoDB" id="10262320at2759"/>
<dbReference type="Gene3D" id="1.20.1410.10">
    <property type="entry name" value="I/LWEQ domain"/>
    <property type="match status" value="1"/>
</dbReference>
<dbReference type="PROSITE" id="PS00661">
    <property type="entry name" value="FERM_2"/>
    <property type="match status" value="1"/>
</dbReference>
<dbReference type="InterPro" id="IPR000299">
    <property type="entry name" value="FERM_domain"/>
</dbReference>
<dbReference type="Pfam" id="PF02174">
    <property type="entry name" value="IRS"/>
    <property type="match status" value="1"/>
</dbReference>
<dbReference type="InterPro" id="IPR036723">
    <property type="entry name" value="Alpha-catenin/vinculin-like_sf"/>
</dbReference>
<comment type="subcellular location">
    <subcellularLocation>
        <location evidence="1">Cytoplasm</location>
        <location evidence="1">Cytoskeleton</location>
    </subcellularLocation>
</comment>
<accession>A0A498SCT0</accession>
<dbReference type="GO" id="GO:0005737">
    <property type="term" value="C:cytoplasm"/>
    <property type="evidence" value="ECO:0007669"/>
    <property type="project" value="TreeGrafter"/>
</dbReference>
<dbReference type="InterPro" id="IPR011993">
    <property type="entry name" value="PH-like_dom_sf"/>
</dbReference>
<evidence type="ECO:0000259" key="6">
    <source>
        <dbReference type="PROSITE" id="PS50945"/>
    </source>
</evidence>
<dbReference type="InterPro" id="IPR002558">
    <property type="entry name" value="ILWEQ_dom"/>
</dbReference>
<dbReference type="InterPro" id="IPR019747">
    <property type="entry name" value="FERM_CS"/>
</dbReference>
<dbReference type="SUPFAM" id="SSF109880">
    <property type="entry name" value="A middle domain of Talin 1"/>
    <property type="match status" value="1"/>
</dbReference>
<dbReference type="FunFam" id="2.30.29.30:FF:000028">
    <property type="entry name" value="Talin 2"/>
    <property type="match status" value="1"/>
</dbReference>
<dbReference type="Pfam" id="PF21865">
    <property type="entry name" value="TLN1-like_RS"/>
    <property type="match status" value="2"/>
</dbReference>
<dbReference type="SUPFAM" id="SSF47031">
    <property type="entry name" value="Second domain of FERM"/>
    <property type="match status" value="1"/>
</dbReference>
<evidence type="ECO:0000313" key="7">
    <source>
        <dbReference type="EMBL" id="VBB27584.1"/>
    </source>
</evidence>
<dbReference type="Pfam" id="PF21692">
    <property type="entry name" value="Talin_R4"/>
    <property type="match status" value="2"/>
</dbReference>
<dbReference type="FunFam" id="1.20.1410.10:FF:000001">
    <property type="entry name" value="Talin 2"/>
    <property type="match status" value="1"/>
</dbReference>
<dbReference type="InterPro" id="IPR015009">
    <property type="entry name" value="Vinculin-bd_dom"/>
</dbReference>
<dbReference type="PROSITE" id="PS00660">
    <property type="entry name" value="FERM_1"/>
    <property type="match status" value="1"/>
</dbReference>
<protein>
    <recommendedName>
        <fullName evidence="9">FERM domain-containing protein</fullName>
    </recommendedName>
</protein>
<dbReference type="FunFam" id="1.20.1420.10:FF:000002">
    <property type="entry name" value="Talin 2"/>
    <property type="match status" value="1"/>
</dbReference>
<feature type="domain" description="FERM" evidence="5">
    <location>
        <begin position="92"/>
        <end position="422"/>
    </location>
</feature>
<dbReference type="Gene3D" id="1.20.80.10">
    <property type="match status" value="1"/>
</dbReference>
<dbReference type="SMART" id="SM01244">
    <property type="entry name" value="IRS"/>
    <property type="match status" value="1"/>
</dbReference>
<dbReference type="Gene3D" id="3.10.20.90">
    <property type="entry name" value="Phosphatidylinositol 3-kinase Catalytic Subunit, Chain A, domain 1"/>
    <property type="match status" value="2"/>
</dbReference>
<keyword evidence="3" id="KW-0206">Cytoskeleton</keyword>
<dbReference type="CDD" id="cd12150">
    <property type="entry name" value="talin-RS"/>
    <property type="match status" value="1"/>
</dbReference>
<dbReference type="PROSITE" id="PS50945">
    <property type="entry name" value="I_LWEQ"/>
    <property type="match status" value="1"/>
</dbReference>
<dbReference type="InterPro" id="IPR002404">
    <property type="entry name" value="IRS_PTB"/>
</dbReference>
<evidence type="ECO:0000256" key="4">
    <source>
        <dbReference type="SAM" id="Coils"/>
    </source>
</evidence>
<dbReference type="Pfam" id="PF08913">
    <property type="entry name" value="VBS"/>
    <property type="match status" value="1"/>
</dbReference>
<dbReference type="EMBL" id="UPTC01000252">
    <property type="protein sequence ID" value="VBB27584.1"/>
    <property type="molecule type" value="Genomic_DNA"/>
</dbReference>
<dbReference type="InterPro" id="IPR054082">
    <property type="entry name" value="Talin_IBS2B"/>
</dbReference>
<reference evidence="7 8" key="1">
    <citation type="submission" date="2018-08" db="EMBL/GenBank/DDBJ databases">
        <authorList>
            <person name="Laetsch R D."/>
            <person name="Stevens L."/>
            <person name="Kumar S."/>
            <person name="Blaxter L. M."/>
        </authorList>
    </citation>
    <scope>NUCLEOTIDE SEQUENCE [LARGE SCALE GENOMIC DNA]</scope>
</reference>
<keyword evidence="8" id="KW-1185">Reference proteome</keyword>
<dbReference type="SMART" id="SM00295">
    <property type="entry name" value="B41"/>
    <property type="match status" value="1"/>
</dbReference>
<name>A0A498SCT0_ACAVI</name>
<evidence type="ECO:0000259" key="5">
    <source>
        <dbReference type="PROSITE" id="PS50057"/>
    </source>
</evidence>
<organism evidence="7 8">
    <name type="scientific">Acanthocheilonema viteae</name>
    <name type="common">Filarial nematode worm</name>
    <name type="synonym">Dipetalonema viteae</name>
    <dbReference type="NCBI Taxonomy" id="6277"/>
    <lineage>
        <taxon>Eukaryota</taxon>
        <taxon>Metazoa</taxon>
        <taxon>Ecdysozoa</taxon>
        <taxon>Nematoda</taxon>
        <taxon>Chromadorea</taxon>
        <taxon>Rhabditida</taxon>
        <taxon>Spirurina</taxon>
        <taxon>Spiruromorpha</taxon>
        <taxon>Filarioidea</taxon>
        <taxon>Onchocercidae</taxon>
        <taxon>Acanthocheilonema</taxon>
    </lineage>
</organism>
<dbReference type="SUPFAM" id="SSF109885">
    <property type="entry name" value="I/LWEQ domain"/>
    <property type="match status" value="4"/>
</dbReference>
<dbReference type="Pfam" id="PF16511">
    <property type="entry name" value="FERM_f0"/>
    <property type="match status" value="1"/>
</dbReference>
<dbReference type="Pfam" id="PF09141">
    <property type="entry name" value="Talin_middle"/>
    <property type="match status" value="1"/>
</dbReference>
<keyword evidence="4" id="KW-0175">Coiled coil</keyword>
<dbReference type="InterPro" id="IPR057346">
    <property type="entry name" value="Talin1/2_VBS2"/>
</dbReference>
<dbReference type="InterPro" id="IPR015224">
    <property type="entry name" value="Talin_cent"/>
</dbReference>
<sequence>MGVITLNVVWSPQGDEQSQLKKAMQFESTTLVFDACKIIREKLSGNNINPKEYGLFRLEEDPTKCVWMENGRTLEYYLVRSGDTVEYKKKIRPLKVRMLDGAVKTVMVDVSQPVGEIMVVVCSKIGISNYEEYSMVRQPLDQDWRSTLTLKEERRGRSEERGLGFGTLGRNKEKKMEQLRAKLHTDEELLWLDHGKTLREQSVADDETLILRRKFFFSDTNVDCRDPVQLNLLYEQCKMGVLQGNHPVTRDMACNLAALQCQIQYGDLQEHRQRANFLDLREILPKEYIKSRDNEKRVMDAYRELAGKSELDAKSKYVHLCRSLLTYGVTFFVVKEKMKGKNKLVPRLLGVNKECVMRMDEKTKEVLQEWPLEQVRRWAASPKTFTLDFGDYQDGYYSVQTADGEKIAQLIAGYIDIILRKKRTFDHVGIEGDEGSTMLEDIVAPARATLVAHGQIGEGFAHEGSVAIPGVLRTPSGLVPGQRGILNGAQYGAVSGQILQHQLTKGQRPRIVDSQERAQRALIGTIEASIRAVEAAEEEMKKPVEIQIPRFSDDPTSRRWIETKVEVEKQKVGDQLAQMGAATAQVVQLTAVAEEVDSKVGTAIATIGSNMPEMGRGVRELAALMPDERRGDLVGAARKLCGAFSDFLNTVNPEHEEKRTTVLAAAGRVGDFSQAVINTLDEQTSEVRTFHDHLVQRAKNVATSTAQLVLRAKTISAECEEPALQDRVIHSATQCAYATSQLVACARVVAPTIDSPVCQEQLTSAAKQVARAVEDLLVDAQEACARSTGDGKKSFIDIHEASRQVTAALDDLLSHVKTSPKLIRTTQENYEYEQILNQSRKIITYQGPTEDMVRQGENAIRHSRLLVEQMEAEADRAPERRDRLLDAARSVAQATSRMIDATKECQVHPQAAESQVALRDAAEKLVTVTSEATSEEQSKRTMEHLEQAAKQAAAAATQTIAAANACQPYIQSKTVTETLIIECTETAERVPPLIASIRESQATRSPNEKFRAQSNLIRDTTQVLRPATRLVEVARQTVPSVPEQHVAINLQSTSQQLSTQLAELRVALNNAKQLNFEMQLAHSEDLIRELDNELIEIGRAAQNGQLTAVPGESTETASSKLASAARQVGSTLTQMVSAVASGDRQHVGASAVEAAQSLRTFVSTVHGVCSTRKDIPMDRFIVSARSVVHDSGRVFDKVHEQATSQQLNDATKQVAISLRQCLSCLPDTQHVERAVSQIKSFRAPEVASTMDLRGSASRLIEACSQLAVSLQAPQETAAVDVFVRSYTDFHTAVTQAIKQQQDEVQRQQCVSYLETVRKEAVNVVWRTHTASMDAANASALQLLSQSTRSLTESVNAIVENVSREAPWQRECDAALRQIKSIRHILDRANLPVNNEGYYESLDSVTEQAKRLGEGMTGIARHAKNQDTQSLCESVHTAADAICGLAEGATQSAYLIGVADAKSQPGRAAIIDTLKCHRSVEIVKQICERIERMEYTQQQILDDATVIAKHTSTLANLCREASERAVNVNLKKQFINCAREVASSTASLITAVKQLDSSFTEKNQRECTEAARSLHTAAQQLETFVDNPDFAAVPAKISAMGENAQKSILLSGKEMLDASYEMILTAKQLTVSPADASTWQRLADNSKIVSESIKRLVTSIREQAPGQADLDAAIVQLQQMIQQINRASMDAFQDQLPRGVITEQRVHQQILHACQSLYDRIEPLREAAIGHCEELGHRVHEHMEAMEPLVQSSIQAASVTYDTKSLTTIFEQCKTVVEAELQMLYACRNVSGNPKAHELHVILNDSTNQLRDALIEMQRNVNRMASEAGVILGVVENISRSIALTDEATSQTITGTFTDAQTRMINALEEISRLATDMPLTPPESLGSLALRLSERYSDLATDSRLAIATLSSPNLAQKLRVAVQKLGTACIEEVKIAGQRRTHPNDQLMLDDLSRGSQMIVERVQEVLAALHEGSRGTQACINAANTVSGIIGDLDTTIMFATAGSLNPQRDSEKFGDHREAILKTAKALVEDTKALVAGAASNQEQLAVAAQNAVRTIVNLSDAVKNGAVSLSSDNAEAQVMVIHAVRDVAAALSNLIQATKNASGRSLHDPAMGYLKEAAKVMVTNVTSLLKTVKTIEDEHQRGTRALEAAIEAIGQEISLYDSGDAPSRGGATAEDLIRSTKQLTAATARTAAAAQTLQQSDIIAAANIARQSVCDLLATTRAAALSADSADARYRTLDCGREVAVQVRSLLITLQTLIIRRDDPHARDALLEASRRIAKVVGELVSCGELLKGDSWTDPSDPTAIAENELIGAANSIEAAAVKLSQLRPRQTQTYRPLCIAPYPSSLPIPALSRFGVVVALYCVLWKVDDSLTFDEQILAAAKSIATAVQTLVKAASAAQRELVAQGRLEAQPAFATDDYQWSEGLISASRLVAAAVHQLCEAANALVQGHSSEEKLISAAKQVASSTAHLLVACKVKSDLDSRAMQRLQSAGHAVKTATEHLVMAARSAIHEDERTLIISQRMVSGIAQVMDAQEQVLRKERELIEARGKLAALNKARYERGMSPQH</sequence>
<dbReference type="InterPro" id="IPR036476">
    <property type="entry name" value="Talin_cent_sf"/>
</dbReference>
<dbReference type="Gene3D" id="1.20.120.230">
    <property type="entry name" value="Alpha-catenin/vinculin-like"/>
    <property type="match status" value="4"/>
</dbReference>
<evidence type="ECO:0000256" key="1">
    <source>
        <dbReference type="ARBA" id="ARBA00004245"/>
    </source>
</evidence>
<dbReference type="CDD" id="cd10569">
    <property type="entry name" value="FERM_C_Talin"/>
    <property type="match status" value="1"/>
</dbReference>
<dbReference type="InterPro" id="IPR035964">
    <property type="entry name" value="I/LWEQ_dom_sf"/>
</dbReference>
<evidence type="ECO:0000256" key="3">
    <source>
        <dbReference type="ARBA" id="ARBA00023212"/>
    </source>
</evidence>
<dbReference type="SUPFAM" id="SSF47220">
    <property type="entry name" value="alpha-catenin/vinculin-like"/>
    <property type="match status" value="3"/>
</dbReference>
<dbReference type="GO" id="GO:0098609">
    <property type="term" value="P:cell-cell adhesion"/>
    <property type="evidence" value="ECO:0007669"/>
    <property type="project" value="TreeGrafter"/>
</dbReference>
<dbReference type="InterPro" id="IPR019748">
    <property type="entry name" value="FERM_central"/>
</dbReference>
<evidence type="ECO:0000256" key="2">
    <source>
        <dbReference type="ARBA" id="ARBA00022490"/>
    </source>
</evidence>
<dbReference type="InterPro" id="IPR054060">
    <property type="entry name" value="TLN1-like_RS"/>
</dbReference>
<keyword evidence="2" id="KW-0963">Cytoplasm</keyword>
<dbReference type="Pfam" id="PF25177">
    <property type="entry name" value="Talin_VBS2"/>
    <property type="match status" value="1"/>
</dbReference>
<dbReference type="SMART" id="SM00307">
    <property type="entry name" value="ILWEQ"/>
    <property type="match status" value="1"/>
</dbReference>
<dbReference type="Gene3D" id="2.30.29.30">
    <property type="entry name" value="Pleckstrin-homology domain (PH domain)/Phosphotyrosine-binding domain (PTB)"/>
    <property type="match status" value="1"/>
</dbReference>
<dbReference type="Proteomes" id="UP000276991">
    <property type="component" value="Unassembled WGS sequence"/>
</dbReference>
<dbReference type="GO" id="GO:0005200">
    <property type="term" value="F:structural constituent of cytoskeleton"/>
    <property type="evidence" value="ECO:0007669"/>
    <property type="project" value="InterPro"/>
</dbReference>
<dbReference type="PROSITE" id="PS50057">
    <property type="entry name" value="FERM_3"/>
    <property type="match status" value="1"/>
</dbReference>
<feature type="coiled-coil region" evidence="4">
    <location>
        <begin position="2535"/>
        <end position="2562"/>
    </location>
</feature>
<dbReference type="GO" id="GO:0001726">
    <property type="term" value="C:ruffle"/>
    <property type="evidence" value="ECO:0007669"/>
    <property type="project" value="InterPro"/>
</dbReference>